<dbReference type="PANTHER" id="PTHR30399">
    <property type="entry name" value="UNCHARACTERIZED PROTEIN YGJP"/>
    <property type="match status" value="1"/>
</dbReference>
<protein>
    <recommendedName>
        <fullName evidence="2">YgjP-like metallopeptidase domain-containing protein</fullName>
    </recommendedName>
</protein>
<dbReference type="STRING" id="546275.FUSPEROL_01851"/>
<dbReference type="eggNOG" id="COG1451">
    <property type="taxonomic scope" value="Bacteria"/>
</dbReference>
<evidence type="ECO:0000313" key="3">
    <source>
        <dbReference type="EMBL" id="EFE86210.1"/>
    </source>
</evidence>
<organism evidence="3 4">
    <name type="scientific">Fusobacterium periodonticum ATCC 33693</name>
    <dbReference type="NCBI Taxonomy" id="546275"/>
    <lineage>
        <taxon>Bacteria</taxon>
        <taxon>Fusobacteriati</taxon>
        <taxon>Fusobacteriota</taxon>
        <taxon>Fusobacteriia</taxon>
        <taxon>Fusobacteriales</taxon>
        <taxon>Fusobacteriaceae</taxon>
        <taxon>Fusobacterium</taxon>
    </lineage>
</organism>
<gene>
    <name evidence="3" type="ORF">FUSPEROL_01851</name>
</gene>
<dbReference type="RefSeq" id="WP_005974262.1">
    <property type="nucleotide sequence ID" value="NZ_GG665898.1"/>
</dbReference>
<dbReference type="Proteomes" id="UP000003748">
    <property type="component" value="Unassembled WGS sequence"/>
</dbReference>
<dbReference type="InterPro" id="IPR002725">
    <property type="entry name" value="YgjP-like_metallopeptidase"/>
</dbReference>
<evidence type="ECO:0000313" key="4">
    <source>
        <dbReference type="Proteomes" id="UP000003748"/>
    </source>
</evidence>
<evidence type="ECO:0000256" key="1">
    <source>
        <dbReference type="SAM" id="Coils"/>
    </source>
</evidence>
<feature type="coiled-coil region" evidence="1">
    <location>
        <begin position="108"/>
        <end position="142"/>
    </location>
</feature>
<dbReference type="InterPro" id="IPR053136">
    <property type="entry name" value="UTP_pyrophosphatase-like"/>
</dbReference>
<dbReference type="EMBL" id="ACJY01000094">
    <property type="protein sequence ID" value="EFE86210.1"/>
    <property type="molecule type" value="Genomic_DNA"/>
</dbReference>
<accession>D4CWP2</accession>
<reference evidence="3 4" key="1">
    <citation type="submission" date="2010-02" db="EMBL/GenBank/DDBJ databases">
        <authorList>
            <person name="Weinstock G."/>
            <person name="Sodergren E."/>
            <person name="Clifton S."/>
            <person name="Fulton L."/>
            <person name="Fulton B."/>
            <person name="Courtney L."/>
            <person name="Fronick C."/>
            <person name="Harrison M."/>
            <person name="Strong C."/>
            <person name="Farmer C."/>
            <person name="Delahaunty K."/>
            <person name="Markovic C."/>
            <person name="Hall O."/>
            <person name="Minx P."/>
            <person name="Tomlinson C."/>
            <person name="Mitreva M."/>
            <person name="Nelson J."/>
            <person name="Hou S."/>
            <person name="Wollam A."/>
            <person name="Pepin K.H."/>
            <person name="Johnson M."/>
            <person name="Bhonagiri V."/>
            <person name="Zhang X."/>
            <person name="Suruliraj S."/>
            <person name="Warren W."/>
            <person name="Chinwalla A."/>
            <person name="Mardis E.R."/>
            <person name="Wilson R.K."/>
        </authorList>
    </citation>
    <scope>NUCLEOTIDE SEQUENCE [LARGE SCALE GENOMIC DNA]</scope>
    <source>
        <strain evidence="3 4">ATCC 33693</strain>
    </source>
</reference>
<sequence>MVKICYNIIKVRLMEYTITKKKIKNFILRIYPDSSIAVSAPLHASDREIENFVLSKKAWIEKTLEKVKKLKDDSIKILGKNVEKKVIQSDLERISLTDRNIFIYSKNIEEIKIEKKFLEWKYNKLKEIIEEAIEKYTKLLNTEINYYKIKKLSSAWGIYHRRENYISFNIDLIEKDIESIDYVVLHEICHIFYMDHQKKFWTLVEKYMPDYKIRRKKLKL</sequence>
<dbReference type="HOGENOM" id="CLU_065947_1_1_0"/>
<name>D4CWP2_9FUSO</name>
<dbReference type="Pfam" id="PF01863">
    <property type="entry name" value="YgjP-like"/>
    <property type="match status" value="1"/>
</dbReference>
<dbReference type="AlphaFoldDB" id="D4CWP2"/>
<keyword evidence="1" id="KW-0175">Coiled coil</keyword>
<evidence type="ECO:0000259" key="2">
    <source>
        <dbReference type="Pfam" id="PF01863"/>
    </source>
</evidence>
<dbReference type="Gene3D" id="3.30.2010.10">
    <property type="entry name" value="Metalloproteases ('zincins'), catalytic domain"/>
    <property type="match status" value="1"/>
</dbReference>
<feature type="domain" description="YgjP-like metallopeptidase" evidence="2">
    <location>
        <begin position="24"/>
        <end position="219"/>
    </location>
</feature>
<dbReference type="GeneID" id="78420057"/>
<dbReference type="CDD" id="cd07344">
    <property type="entry name" value="M48_yhfN_like"/>
    <property type="match status" value="1"/>
</dbReference>
<comment type="caution">
    <text evidence="3">The sequence shown here is derived from an EMBL/GenBank/DDBJ whole genome shotgun (WGS) entry which is preliminary data.</text>
</comment>
<dbReference type="OrthoDB" id="9811177at2"/>
<dbReference type="PANTHER" id="PTHR30399:SF1">
    <property type="entry name" value="UTP PYROPHOSPHATASE"/>
    <property type="match status" value="1"/>
</dbReference>
<proteinExistence type="predicted"/>